<dbReference type="AlphaFoldDB" id="U9SWZ6"/>
<dbReference type="HOGENOM" id="CLU_2655740_0_0_1"/>
<reference evidence="1" key="1">
    <citation type="submission" date="2013-07" db="EMBL/GenBank/DDBJ databases">
        <title>The genome of an arbuscular mycorrhizal fungus provides insights into the evolution of the oldest plant symbiosis.</title>
        <authorList>
            <consortium name="DOE Joint Genome Institute"/>
            <person name="Tisserant E."/>
            <person name="Malbreil M."/>
            <person name="Kuo A."/>
            <person name="Kohler A."/>
            <person name="Symeonidi A."/>
            <person name="Balestrini R."/>
            <person name="Charron P."/>
            <person name="Duensing N."/>
            <person name="Frei-dit-Frey N."/>
            <person name="Gianinazzi-Pearson V."/>
            <person name="Gilbert B."/>
            <person name="Handa Y."/>
            <person name="Hijri M."/>
            <person name="Kaul R."/>
            <person name="Kawaguchi M."/>
            <person name="Krajinski F."/>
            <person name="Lammers P."/>
            <person name="Lapierre D."/>
            <person name="Masclaux F.G."/>
            <person name="Murat C."/>
            <person name="Morin E."/>
            <person name="Ndikumana S."/>
            <person name="Pagni M."/>
            <person name="Petitpierre D."/>
            <person name="Requena N."/>
            <person name="Rosikiewicz P."/>
            <person name="Riley R."/>
            <person name="Saito K."/>
            <person name="San Clemente H."/>
            <person name="Shapiro H."/>
            <person name="van Tuinen D."/>
            <person name="Becard G."/>
            <person name="Bonfante P."/>
            <person name="Paszkowski U."/>
            <person name="Shachar-Hill Y."/>
            <person name="Young J.P."/>
            <person name="Sanders I.R."/>
            <person name="Henrissat B."/>
            <person name="Rensing S.A."/>
            <person name="Grigoriev I.V."/>
            <person name="Corradi N."/>
            <person name="Roux C."/>
            <person name="Martin F."/>
        </authorList>
    </citation>
    <scope>NUCLEOTIDE SEQUENCE</scope>
    <source>
        <strain evidence="1">DAOM 197198</strain>
    </source>
</reference>
<accession>U9SWZ6</accession>
<dbReference type="EMBL" id="KI298675">
    <property type="protein sequence ID" value="ERZ98547.1"/>
    <property type="molecule type" value="Genomic_DNA"/>
</dbReference>
<sequence length="76" mass="9125">MYNGFKCQAYKELTKDEAEIDEAVRIEKNVTPKNRLDVIEEQLKEWNVTREEWSEAVNSDKLEKHVKKYPRTKKII</sequence>
<name>U9SWZ6_RHIID</name>
<proteinExistence type="predicted"/>
<gene>
    <name evidence="1" type="ORF">GLOINDRAFT_10426</name>
</gene>
<evidence type="ECO:0000313" key="1">
    <source>
        <dbReference type="EMBL" id="ERZ98547.1"/>
    </source>
</evidence>
<organism evidence="1">
    <name type="scientific">Rhizophagus irregularis (strain DAOM 181602 / DAOM 197198 / MUCL 43194)</name>
    <name type="common">Arbuscular mycorrhizal fungus</name>
    <name type="synonym">Glomus intraradices</name>
    <dbReference type="NCBI Taxonomy" id="747089"/>
    <lineage>
        <taxon>Eukaryota</taxon>
        <taxon>Fungi</taxon>
        <taxon>Fungi incertae sedis</taxon>
        <taxon>Mucoromycota</taxon>
        <taxon>Glomeromycotina</taxon>
        <taxon>Glomeromycetes</taxon>
        <taxon>Glomerales</taxon>
        <taxon>Glomeraceae</taxon>
        <taxon>Rhizophagus</taxon>
    </lineage>
</organism>
<protein>
    <submittedName>
        <fullName evidence="1">Uncharacterized protein</fullName>
    </submittedName>
</protein>